<evidence type="ECO:0000256" key="2">
    <source>
        <dbReference type="ARBA" id="ARBA00007317"/>
    </source>
</evidence>
<dbReference type="PROSITE" id="PS51826">
    <property type="entry name" value="PSBD"/>
    <property type="match status" value="1"/>
</dbReference>
<evidence type="ECO:0000259" key="10">
    <source>
        <dbReference type="PROSITE" id="PS51826"/>
    </source>
</evidence>
<dbReference type="SUPFAM" id="SSF47005">
    <property type="entry name" value="Peripheral subunit-binding domain of 2-oxo acid dehydrogenase complex"/>
    <property type="match status" value="1"/>
</dbReference>
<dbReference type="InterPro" id="IPR036625">
    <property type="entry name" value="E3-bd_dom_sf"/>
</dbReference>
<dbReference type="Pfam" id="PF02817">
    <property type="entry name" value="E3_binding"/>
    <property type="match status" value="1"/>
</dbReference>
<proteinExistence type="inferred from homology"/>
<comment type="cofactor">
    <cofactor evidence="1 7">
        <name>(R)-lipoate</name>
        <dbReference type="ChEBI" id="CHEBI:83088"/>
    </cofactor>
</comment>
<dbReference type="InterPro" id="IPR000089">
    <property type="entry name" value="Biotin_lipoyl"/>
</dbReference>
<evidence type="ECO:0000256" key="5">
    <source>
        <dbReference type="ARBA" id="ARBA00022823"/>
    </source>
</evidence>
<dbReference type="SUPFAM" id="SSF51230">
    <property type="entry name" value="Single hybrid motif"/>
    <property type="match status" value="1"/>
</dbReference>
<dbReference type="Pfam" id="PF00198">
    <property type="entry name" value="2-oxoacid_dh"/>
    <property type="match status" value="1"/>
</dbReference>
<keyword evidence="5 7" id="KW-0450">Lipoyl</keyword>
<comment type="similarity">
    <text evidence="2 7">Belongs to the 2-oxoacid dehydrogenase family.</text>
</comment>
<gene>
    <name evidence="11" type="ORF">QO011_003267</name>
</gene>
<dbReference type="InterPro" id="IPR023213">
    <property type="entry name" value="CAT-like_dom_sf"/>
</dbReference>
<dbReference type="GO" id="GO:0043754">
    <property type="term" value="F:dihydrolipoamide branched chain acyltransferase activity"/>
    <property type="evidence" value="ECO:0007669"/>
    <property type="project" value="UniProtKB-EC"/>
</dbReference>
<organism evidence="11 12">
    <name type="scientific">Labrys wisconsinensis</name>
    <dbReference type="NCBI Taxonomy" id="425677"/>
    <lineage>
        <taxon>Bacteria</taxon>
        <taxon>Pseudomonadati</taxon>
        <taxon>Pseudomonadota</taxon>
        <taxon>Alphaproteobacteria</taxon>
        <taxon>Hyphomicrobiales</taxon>
        <taxon>Xanthobacteraceae</taxon>
        <taxon>Labrys</taxon>
    </lineage>
</organism>
<dbReference type="RefSeq" id="WP_307273945.1">
    <property type="nucleotide sequence ID" value="NZ_JAUSVX010000005.1"/>
</dbReference>
<evidence type="ECO:0000259" key="9">
    <source>
        <dbReference type="PROSITE" id="PS50968"/>
    </source>
</evidence>
<evidence type="ECO:0000256" key="1">
    <source>
        <dbReference type="ARBA" id="ARBA00001938"/>
    </source>
</evidence>
<evidence type="ECO:0000313" key="11">
    <source>
        <dbReference type="EMBL" id="MDQ0470251.1"/>
    </source>
</evidence>
<dbReference type="InterPro" id="IPR003016">
    <property type="entry name" value="2-oxoA_DH_lipoyl-BS"/>
</dbReference>
<dbReference type="InterPro" id="IPR050743">
    <property type="entry name" value="2-oxoacid_DH_E2_comp"/>
</dbReference>
<dbReference type="PANTHER" id="PTHR43178">
    <property type="entry name" value="DIHYDROLIPOAMIDE ACETYLTRANSFERASE COMPONENT OF PYRUVATE DEHYDROGENASE COMPLEX"/>
    <property type="match status" value="1"/>
</dbReference>
<keyword evidence="4 7" id="KW-0808">Transferase</keyword>
<dbReference type="PANTHER" id="PTHR43178:SF5">
    <property type="entry name" value="LIPOAMIDE ACYLTRANSFERASE COMPONENT OF BRANCHED-CHAIN ALPHA-KETO ACID DEHYDROGENASE COMPLEX, MITOCHONDRIAL"/>
    <property type="match status" value="1"/>
</dbReference>
<comment type="subunit">
    <text evidence="3">Forms a 24-polypeptide structural core with octahedral symmetry.</text>
</comment>
<dbReference type="PROSITE" id="PS00189">
    <property type="entry name" value="LIPOYL"/>
    <property type="match status" value="1"/>
</dbReference>
<reference evidence="11 12" key="1">
    <citation type="submission" date="2023-07" db="EMBL/GenBank/DDBJ databases">
        <title>Genomic Encyclopedia of Type Strains, Phase IV (KMG-IV): sequencing the most valuable type-strain genomes for metagenomic binning, comparative biology and taxonomic classification.</title>
        <authorList>
            <person name="Goeker M."/>
        </authorList>
    </citation>
    <scope>NUCLEOTIDE SEQUENCE [LARGE SCALE GENOMIC DNA]</scope>
    <source>
        <strain evidence="11 12">DSM 19619</strain>
    </source>
</reference>
<dbReference type="Gene3D" id="3.30.559.10">
    <property type="entry name" value="Chloramphenicol acetyltransferase-like domain"/>
    <property type="match status" value="1"/>
</dbReference>
<evidence type="ECO:0000313" key="12">
    <source>
        <dbReference type="Proteomes" id="UP001242480"/>
    </source>
</evidence>
<feature type="region of interest" description="Disordered" evidence="8">
    <location>
        <begin position="85"/>
        <end position="108"/>
    </location>
</feature>
<feature type="domain" description="Lipoyl-binding" evidence="9">
    <location>
        <begin position="3"/>
        <end position="78"/>
    </location>
</feature>
<keyword evidence="6 7" id="KW-0012">Acyltransferase</keyword>
<sequence length="405" mass="42523">MGTYVFRLPDVGEGIAQAEIVAWHAEVGDTIREDQPLVDVMTDKATVEIGAPVAGRILSRKGETGTMAAIGSEIVVIETGAQTPSKAKAAPVPAADAATPRSAPEVAPASAPKGKVLAAPAVRARAAALGIDLASIEAAAEDGRIRHADLDAALLARRAPAAPPAPVPGNPAADTVEEIKVIGLRRQIAERMQDAKRRVPHFAYVEEVDVTALEAMRADLNARPGEARGKLTLLPFLIRAIVRAVADHPGLNAHFDDEAALIRRHRAVHVGVATQTPRGLVVPVIRHAEARQPWDLAAEILRLSEAARAGKATRAELTGSTITVSSLGALGGIMATPIINPPEVAIVGVNKIVERPVVRSGRIETARMMNLSSSFDHRVVDGHDAAAFIQAVKAGLEAPWRLLGP</sequence>
<evidence type="ECO:0000256" key="8">
    <source>
        <dbReference type="SAM" id="MobiDB-lite"/>
    </source>
</evidence>
<dbReference type="InterPro" id="IPR011053">
    <property type="entry name" value="Single_hybrid_motif"/>
</dbReference>
<dbReference type="Gene3D" id="4.10.320.10">
    <property type="entry name" value="E3-binding domain"/>
    <property type="match status" value="1"/>
</dbReference>
<evidence type="ECO:0000256" key="7">
    <source>
        <dbReference type="RuleBase" id="RU003423"/>
    </source>
</evidence>
<protein>
    <recommendedName>
        <fullName evidence="7">Dihydrolipoamide acetyltransferase component of pyruvate dehydrogenase complex</fullName>
        <ecNumber evidence="7">2.3.1.-</ecNumber>
    </recommendedName>
</protein>
<dbReference type="CDD" id="cd06849">
    <property type="entry name" value="lipoyl_domain"/>
    <property type="match status" value="1"/>
</dbReference>
<dbReference type="InterPro" id="IPR004167">
    <property type="entry name" value="PSBD"/>
</dbReference>
<name>A0ABU0J9N4_9HYPH</name>
<keyword evidence="12" id="KW-1185">Reference proteome</keyword>
<evidence type="ECO:0000256" key="6">
    <source>
        <dbReference type="ARBA" id="ARBA00023315"/>
    </source>
</evidence>
<accession>A0ABU0J9N4</accession>
<dbReference type="PROSITE" id="PS50968">
    <property type="entry name" value="BIOTINYL_LIPOYL"/>
    <property type="match status" value="1"/>
</dbReference>
<dbReference type="EC" id="2.3.1.-" evidence="7"/>
<evidence type="ECO:0000256" key="3">
    <source>
        <dbReference type="ARBA" id="ARBA00011484"/>
    </source>
</evidence>
<dbReference type="EMBL" id="JAUSVX010000005">
    <property type="protein sequence ID" value="MDQ0470251.1"/>
    <property type="molecule type" value="Genomic_DNA"/>
</dbReference>
<dbReference type="Proteomes" id="UP001242480">
    <property type="component" value="Unassembled WGS sequence"/>
</dbReference>
<feature type="domain" description="Peripheral subunit-binding (PSBD)" evidence="10">
    <location>
        <begin position="117"/>
        <end position="154"/>
    </location>
</feature>
<dbReference type="Pfam" id="PF00364">
    <property type="entry name" value="Biotin_lipoyl"/>
    <property type="match status" value="1"/>
</dbReference>
<dbReference type="InterPro" id="IPR001078">
    <property type="entry name" value="2-oxoacid_DH_actylTfrase"/>
</dbReference>
<dbReference type="SUPFAM" id="SSF52777">
    <property type="entry name" value="CoA-dependent acyltransferases"/>
    <property type="match status" value="1"/>
</dbReference>
<dbReference type="Gene3D" id="2.40.50.100">
    <property type="match status" value="1"/>
</dbReference>
<comment type="caution">
    <text evidence="11">The sequence shown here is derived from an EMBL/GenBank/DDBJ whole genome shotgun (WGS) entry which is preliminary data.</text>
</comment>
<evidence type="ECO:0000256" key="4">
    <source>
        <dbReference type="ARBA" id="ARBA00022679"/>
    </source>
</evidence>
<feature type="compositionally biased region" description="Low complexity" evidence="8">
    <location>
        <begin position="85"/>
        <end position="100"/>
    </location>
</feature>